<feature type="region of interest" description="Disordered" evidence="1">
    <location>
        <begin position="17"/>
        <end position="118"/>
    </location>
</feature>
<dbReference type="AlphaFoldDB" id="A0A679BC82"/>
<feature type="compositionally biased region" description="Basic and acidic residues" evidence="1">
    <location>
        <begin position="17"/>
        <end position="29"/>
    </location>
</feature>
<organism evidence="2">
    <name type="scientific">Oryza barthii</name>
    <dbReference type="NCBI Taxonomy" id="65489"/>
    <lineage>
        <taxon>Eukaryota</taxon>
        <taxon>Viridiplantae</taxon>
        <taxon>Streptophyta</taxon>
        <taxon>Embryophyta</taxon>
        <taxon>Tracheophyta</taxon>
        <taxon>Spermatophyta</taxon>
        <taxon>Magnoliopsida</taxon>
        <taxon>Liliopsida</taxon>
        <taxon>Poales</taxon>
        <taxon>Poaceae</taxon>
        <taxon>BOP clade</taxon>
        <taxon>Oryzoideae</taxon>
        <taxon>Oryzeae</taxon>
        <taxon>Oryzinae</taxon>
        <taxon>Oryza</taxon>
    </lineage>
</organism>
<gene>
    <name evidence="2" type="primary">OBARTa0078P01.11</name>
</gene>
<evidence type="ECO:0000313" key="2">
    <source>
        <dbReference type="EMBL" id="BBF89294.1"/>
    </source>
</evidence>
<accession>A0A679BC82</accession>
<sequence length="168" mass="17718">MAPARFAGQIHPFECERERKKWGERERGSRGVIPPTLLHARTAGCGGFGGGGGAWRGRSGGSGGRSGMTGGPHPSARVAGGPARQRRARGEGPSGPRGGKGDGEGNGPSRPKGGEGDFLGLLGNIQKSSKPYLTFTLHILIFGGFHKDFNYSRHNFKGYLLGSFWDVT</sequence>
<dbReference type="EMBL" id="AP018847">
    <property type="protein sequence ID" value="BBF89294.1"/>
    <property type="molecule type" value="Genomic_DNA"/>
</dbReference>
<evidence type="ECO:0000256" key="1">
    <source>
        <dbReference type="SAM" id="MobiDB-lite"/>
    </source>
</evidence>
<protein>
    <submittedName>
        <fullName evidence="2">Pr1-like protein</fullName>
    </submittedName>
</protein>
<proteinExistence type="predicted"/>
<name>A0A679BC82_9ORYZ</name>
<feature type="compositionally biased region" description="Gly residues" evidence="1">
    <location>
        <begin position="44"/>
        <end position="70"/>
    </location>
</feature>
<reference evidence="2" key="1">
    <citation type="submission" date="2018-08" db="EMBL/GenBank/DDBJ databases">
        <title>Oryza barthii genomic DNA, chromosome 11, BAC clone:OBARTa0078P01.</title>
        <authorList>
            <person name="Wu J."/>
            <person name="Kanamori H."/>
        </authorList>
    </citation>
    <scope>NUCLEOTIDE SEQUENCE</scope>
    <source>
        <strain evidence="2">W1588</strain>
    </source>
</reference>